<keyword evidence="7" id="KW-1185">Reference proteome</keyword>
<feature type="compositionally biased region" description="Polar residues" evidence="4">
    <location>
        <begin position="11"/>
        <end position="23"/>
    </location>
</feature>
<evidence type="ECO:0000313" key="7">
    <source>
        <dbReference type="Proteomes" id="UP001465755"/>
    </source>
</evidence>
<evidence type="ECO:0000256" key="4">
    <source>
        <dbReference type="SAM" id="MobiDB-lite"/>
    </source>
</evidence>
<feature type="domain" description="Disease resistance R13L4/SHOC-2-like LRR" evidence="5">
    <location>
        <begin position="67"/>
        <end position="181"/>
    </location>
</feature>
<name>A0AAW1PRC8_9CHLO</name>
<evidence type="ECO:0000256" key="3">
    <source>
        <dbReference type="ARBA" id="ARBA00022737"/>
    </source>
</evidence>
<dbReference type="PANTHER" id="PTHR48051">
    <property type="match status" value="1"/>
</dbReference>
<organism evidence="6 7">
    <name type="scientific">Symbiochloris irregularis</name>
    <dbReference type="NCBI Taxonomy" id="706552"/>
    <lineage>
        <taxon>Eukaryota</taxon>
        <taxon>Viridiplantae</taxon>
        <taxon>Chlorophyta</taxon>
        <taxon>core chlorophytes</taxon>
        <taxon>Trebouxiophyceae</taxon>
        <taxon>Trebouxiales</taxon>
        <taxon>Trebouxiaceae</taxon>
        <taxon>Symbiochloris</taxon>
    </lineage>
</organism>
<keyword evidence="2" id="KW-0433">Leucine-rich repeat</keyword>
<accession>A0AAW1PRC8</accession>
<reference evidence="6 7" key="1">
    <citation type="journal article" date="2024" name="Nat. Commun.">
        <title>Phylogenomics reveals the evolutionary origins of lichenization in chlorophyte algae.</title>
        <authorList>
            <person name="Puginier C."/>
            <person name="Libourel C."/>
            <person name="Otte J."/>
            <person name="Skaloud P."/>
            <person name="Haon M."/>
            <person name="Grisel S."/>
            <person name="Petersen M."/>
            <person name="Berrin J.G."/>
            <person name="Delaux P.M."/>
            <person name="Dal Grande F."/>
            <person name="Keller J."/>
        </authorList>
    </citation>
    <scope>NUCLEOTIDE SEQUENCE [LARGE SCALE GENOMIC DNA]</scope>
    <source>
        <strain evidence="6 7">SAG 2036</strain>
    </source>
</reference>
<dbReference type="SMART" id="SM00364">
    <property type="entry name" value="LRR_BAC"/>
    <property type="match status" value="5"/>
</dbReference>
<evidence type="ECO:0000259" key="5">
    <source>
        <dbReference type="Pfam" id="PF23598"/>
    </source>
</evidence>
<dbReference type="InterPro" id="IPR055414">
    <property type="entry name" value="LRR_R13L4/SHOC2-like"/>
</dbReference>
<comment type="subcellular location">
    <subcellularLocation>
        <location evidence="1">Cytoplasm</location>
        <location evidence="1">Cytoskeleton</location>
        <location evidence="1">Cilium axoneme</location>
    </subcellularLocation>
</comment>
<dbReference type="Gene3D" id="3.80.10.10">
    <property type="entry name" value="Ribonuclease Inhibitor"/>
    <property type="match status" value="2"/>
</dbReference>
<gene>
    <name evidence="6" type="ORF">WJX73_004521</name>
</gene>
<dbReference type="PANTHER" id="PTHR48051:SF1">
    <property type="entry name" value="RAS SUPPRESSOR PROTEIN 1"/>
    <property type="match status" value="1"/>
</dbReference>
<keyword evidence="3" id="KW-0677">Repeat</keyword>
<proteinExistence type="predicted"/>
<dbReference type="InterPro" id="IPR032675">
    <property type="entry name" value="LRR_dom_sf"/>
</dbReference>
<dbReference type="GO" id="GO:0005930">
    <property type="term" value="C:axoneme"/>
    <property type="evidence" value="ECO:0007669"/>
    <property type="project" value="UniProtKB-SubCell"/>
</dbReference>
<evidence type="ECO:0000256" key="2">
    <source>
        <dbReference type="ARBA" id="ARBA00022614"/>
    </source>
</evidence>
<dbReference type="InterPro" id="IPR050216">
    <property type="entry name" value="LRR_domain-containing"/>
</dbReference>
<dbReference type="SUPFAM" id="SSF52058">
    <property type="entry name" value="L domain-like"/>
    <property type="match status" value="1"/>
</dbReference>
<dbReference type="Pfam" id="PF23598">
    <property type="entry name" value="LRR_14"/>
    <property type="match status" value="1"/>
</dbReference>
<evidence type="ECO:0000256" key="1">
    <source>
        <dbReference type="ARBA" id="ARBA00004430"/>
    </source>
</evidence>
<dbReference type="InterPro" id="IPR003591">
    <property type="entry name" value="Leu-rich_rpt_typical-subtyp"/>
</dbReference>
<dbReference type="AlphaFoldDB" id="A0AAW1PRC8"/>
<dbReference type="Proteomes" id="UP001465755">
    <property type="component" value="Unassembled WGS sequence"/>
</dbReference>
<dbReference type="EMBL" id="JALJOQ010000012">
    <property type="protein sequence ID" value="KAK9810995.1"/>
    <property type="molecule type" value="Genomic_DNA"/>
</dbReference>
<comment type="caution">
    <text evidence="6">The sequence shown here is derived from an EMBL/GenBank/DDBJ whole genome shotgun (WGS) entry which is preliminary data.</text>
</comment>
<evidence type="ECO:0000313" key="6">
    <source>
        <dbReference type="EMBL" id="KAK9810995.1"/>
    </source>
</evidence>
<dbReference type="SMART" id="SM00369">
    <property type="entry name" value="LRR_TYP"/>
    <property type="match status" value="5"/>
</dbReference>
<feature type="region of interest" description="Disordered" evidence="4">
    <location>
        <begin position="1"/>
        <end position="28"/>
    </location>
</feature>
<sequence>MGSCCSRSKGESGQSFQPNQVTKNAAERARHWTATGSIGLRDANLRELPDSRLLLSNNQLLSLPPSLSGLKGLKVLALDDNTLISLPDSIGELSKLERLSVAGNTLSELPHSIGQLGRLVELNVARNKLTALPSSLGSCGKLENIDAADNYLKSIPEELGQAKKLKLLKLDQNRIGAIPETVLEHCASLQTLSLHSNPITPEALQGTAGFEAFEKRRQSKASKAIASGVLLGDRTMDAGVG</sequence>
<protein>
    <recommendedName>
        <fullName evidence="5">Disease resistance R13L4/SHOC-2-like LRR domain-containing protein</fullName>
    </recommendedName>
</protein>